<comment type="subcellular location">
    <subcellularLocation>
        <location evidence="1">Membrane</location>
        <topology evidence="1">Multi-pass membrane protein</topology>
    </subcellularLocation>
</comment>
<evidence type="ECO:0000256" key="5">
    <source>
        <dbReference type="SAM" id="Phobius"/>
    </source>
</evidence>
<name>A0A811LTL1_9BILA</name>
<reference evidence="7" key="1">
    <citation type="submission" date="2020-09" db="EMBL/GenBank/DDBJ databases">
        <authorList>
            <person name="Kikuchi T."/>
        </authorList>
    </citation>
    <scope>NUCLEOTIDE SEQUENCE</scope>
    <source>
        <strain evidence="7">SH1</strain>
    </source>
</reference>
<feature type="transmembrane region" description="Helical" evidence="5">
    <location>
        <begin position="201"/>
        <end position="221"/>
    </location>
</feature>
<dbReference type="GO" id="GO:0055085">
    <property type="term" value="P:transmembrane transport"/>
    <property type="evidence" value="ECO:0007669"/>
    <property type="project" value="InterPro"/>
</dbReference>
<dbReference type="EMBL" id="CAJFCW020000006">
    <property type="protein sequence ID" value="CAG9128695.1"/>
    <property type="molecule type" value="Genomic_DNA"/>
</dbReference>
<dbReference type="InterPro" id="IPR036513">
    <property type="entry name" value="STAS_dom_sf"/>
</dbReference>
<dbReference type="AlphaFoldDB" id="A0A811LTL1"/>
<dbReference type="Pfam" id="PF01740">
    <property type="entry name" value="STAS"/>
    <property type="match status" value="1"/>
</dbReference>
<protein>
    <recommendedName>
        <fullName evidence="6">STAS domain-containing protein</fullName>
    </recommendedName>
</protein>
<evidence type="ECO:0000256" key="3">
    <source>
        <dbReference type="ARBA" id="ARBA00022989"/>
    </source>
</evidence>
<keyword evidence="3 5" id="KW-1133">Transmembrane helix</keyword>
<dbReference type="Gene3D" id="3.30.750.24">
    <property type="entry name" value="STAS domain"/>
    <property type="match status" value="1"/>
</dbReference>
<sequence length="587" mass="65539">MSRMAVDELGEYSVSPDVYKPNNTLMEIDSYVGVSNVDVASTLCFTVGIVMFVMAILRLEFVTAYFSDAVVGGFSTGAAFHVFVSQLKDFFGLSNLPKRYGAGNLFLKLYDIITEVPEQLNQTVMLISLLGLIFLILGKHYVTPFFKKTLKLSVPPPFELLLLVVVTGLSSFFHFHSRHNVPIVGELATGFPVPSLPVFKLVFHLIPHAITISIVVAAIHISLAKIFGKKYGYRTDPGQELYALGFSSILSSVFPMYPVSCSLSRTAVSVEAGTKTQLSTLFSSVIIAAVIVYFGQLLRTLPMCILSVVIMVALTNMLKKVGELKRLWPLSKTDFFIWLVSFGATVGYDVTEGLAISIAFALMTTVFRTQWPRWHYLANLKGTNDFRDAERYASVIDVNGICVFRFDAPLLFTNVESFKESIHMAALQWKEENPHVLGMDDLKIDIPDPEDTIHRLNKMVMSKKITLQMPVKIEQSASGLAYRHFVVDCSGFTFVDTMGVNALKEIFNELRSHMILVYFAAAKAPVRELFQKCGFYAYVPKSNFYPTIRDAVAIAKLRRDASTIHLLEELSLPYDPLDEQLNIHAVS</sequence>
<proteinExistence type="predicted"/>
<evidence type="ECO:0000313" key="8">
    <source>
        <dbReference type="Proteomes" id="UP000614601"/>
    </source>
</evidence>
<dbReference type="Pfam" id="PF00916">
    <property type="entry name" value="Sulfate_transp"/>
    <property type="match status" value="1"/>
</dbReference>
<feature type="transmembrane region" description="Helical" evidence="5">
    <location>
        <begin position="39"/>
        <end position="57"/>
    </location>
</feature>
<dbReference type="OrthoDB" id="288203at2759"/>
<comment type="caution">
    <text evidence="7">The sequence shown here is derived from an EMBL/GenBank/DDBJ whole genome shotgun (WGS) entry which is preliminary data.</text>
</comment>
<evidence type="ECO:0000313" key="7">
    <source>
        <dbReference type="EMBL" id="CAD5231309.1"/>
    </source>
</evidence>
<dbReference type="EMBL" id="CAJFDH010000006">
    <property type="protein sequence ID" value="CAD5231309.1"/>
    <property type="molecule type" value="Genomic_DNA"/>
</dbReference>
<evidence type="ECO:0000256" key="1">
    <source>
        <dbReference type="ARBA" id="ARBA00004141"/>
    </source>
</evidence>
<dbReference type="InterPro" id="IPR001902">
    <property type="entry name" value="SLC26A/SulP_fam"/>
</dbReference>
<evidence type="ECO:0000256" key="2">
    <source>
        <dbReference type="ARBA" id="ARBA00022692"/>
    </source>
</evidence>
<accession>A0A811LTL1</accession>
<feature type="transmembrane region" description="Helical" evidence="5">
    <location>
        <begin position="64"/>
        <end position="84"/>
    </location>
</feature>
<organism evidence="7 8">
    <name type="scientific">Bursaphelenchus okinawaensis</name>
    <dbReference type="NCBI Taxonomy" id="465554"/>
    <lineage>
        <taxon>Eukaryota</taxon>
        <taxon>Metazoa</taxon>
        <taxon>Ecdysozoa</taxon>
        <taxon>Nematoda</taxon>
        <taxon>Chromadorea</taxon>
        <taxon>Rhabditida</taxon>
        <taxon>Tylenchina</taxon>
        <taxon>Tylenchomorpha</taxon>
        <taxon>Aphelenchoidea</taxon>
        <taxon>Aphelenchoididae</taxon>
        <taxon>Bursaphelenchus</taxon>
    </lineage>
</organism>
<dbReference type="GO" id="GO:0016020">
    <property type="term" value="C:membrane"/>
    <property type="evidence" value="ECO:0007669"/>
    <property type="project" value="UniProtKB-SubCell"/>
</dbReference>
<evidence type="ECO:0000256" key="4">
    <source>
        <dbReference type="ARBA" id="ARBA00023136"/>
    </source>
</evidence>
<feature type="transmembrane region" description="Helical" evidence="5">
    <location>
        <begin position="338"/>
        <end position="363"/>
    </location>
</feature>
<dbReference type="InterPro" id="IPR002645">
    <property type="entry name" value="STAS_dom"/>
</dbReference>
<gene>
    <name evidence="7" type="ORF">BOKJ2_LOCUS14577</name>
</gene>
<dbReference type="SUPFAM" id="SSF52091">
    <property type="entry name" value="SpoIIaa-like"/>
    <property type="match status" value="1"/>
</dbReference>
<evidence type="ECO:0000259" key="6">
    <source>
        <dbReference type="PROSITE" id="PS50801"/>
    </source>
</evidence>
<dbReference type="Proteomes" id="UP000614601">
    <property type="component" value="Unassembled WGS sequence"/>
</dbReference>
<keyword evidence="8" id="KW-1185">Reference proteome</keyword>
<feature type="transmembrane region" description="Helical" evidence="5">
    <location>
        <begin position="301"/>
        <end position="318"/>
    </location>
</feature>
<keyword evidence="2 5" id="KW-0812">Transmembrane</keyword>
<keyword evidence="4 5" id="KW-0472">Membrane</keyword>
<dbReference type="InterPro" id="IPR011547">
    <property type="entry name" value="SLC26A/SulP_dom"/>
</dbReference>
<feature type="transmembrane region" description="Helical" evidence="5">
    <location>
        <begin position="241"/>
        <end position="257"/>
    </location>
</feature>
<dbReference type="Proteomes" id="UP000783686">
    <property type="component" value="Unassembled WGS sequence"/>
</dbReference>
<feature type="transmembrane region" description="Helical" evidence="5">
    <location>
        <begin position="119"/>
        <end position="137"/>
    </location>
</feature>
<dbReference type="CDD" id="cd07042">
    <property type="entry name" value="STAS_SulP_like_sulfate_transporter"/>
    <property type="match status" value="1"/>
</dbReference>
<feature type="domain" description="STAS" evidence="6">
    <location>
        <begin position="391"/>
        <end position="555"/>
    </location>
</feature>
<feature type="transmembrane region" description="Helical" evidence="5">
    <location>
        <begin position="158"/>
        <end position="175"/>
    </location>
</feature>
<dbReference type="PANTHER" id="PTHR11814">
    <property type="entry name" value="SULFATE TRANSPORTER"/>
    <property type="match status" value="1"/>
</dbReference>
<dbReference type="PROSITE" id="PS50801">
    <property type="entry name" value="STAS"/>
    <property type="match status" value="1"/>
</dbReference>